<proteinExistence type="predicted"/>
<gene>
    <name evidence="2" type="ORF">N7492_004442</name>
</gene>
<dbReference type="Proteomes" id="UP001146351">
    <property type="component" value="Unassembled WGS sequence"/>
</dbReference>
<dbReference type="AlphaFoldDB" id="A0A9W9LQ20"/>
<evidence type="ECO:0000313" key="3">
    <source>
        <dbReference type="Proteomes" id="UP001146351"/>
    </source>
</evidence>
<keyword evidence="3" id="KW-1185">Reference proteome</keyword>
<name>A0A9W9LQ20_9EURO</name>
<dbReference type="OrthoDB" id="5424209at2759"/>
<feature type="region of interest" description="Disordered" evidence="1">
    <location>
        <begin position="29"/>
        <end position="60"/>
    </location>
</feature>
<sequence>MHLLWSSKCVEINRTENLSRGMTISTNVEASMTRGGKLGDDGRKRRSWGSGDDEGRLTQDNLHNEDLRIGGPYLCSIPTANLPVPRNHIKFRLACLETHEGREFGQKILNIIDKYHLDQRAGLHPRECAPTVLIMVDRSQDWTETREKVVSILKERRLQMLAVEIVMDRPVYQTGHKGISAGLLEGLLKNDGGTMATESTASSRSLDSSGTLGCFLNLKHPSSDEWRTFALTCWHVVLPPFAGLSDEKDYRPWRKQFNILKLGGIIRCVKILNVRAHLKCSVIKVARAMKIPSPRSKSKKTMFKPCMIISQKATDYLGAFFSASGFKWKNLGLELDGVNYPINLDWAFVQLSPALKASNEIFDPVPRHIPGSFAPRSILRRPEMYGNKVFMHGCRSGDRIGAYNGLPVATIEAEIKEGVITMVPTLGYSITGLKGDAFSIRGDSGAMIGYEWKTPIGNKIAIVGMVIAGFEKEPITRFARVDFLVDDIKETSNASDIELLSFF</sequence>
<reference evidence="2" key="2">
    <citation type="journal article" date="2023" name="IMA Fungus">
        <title>Comparative genomic study of the Penicillium genus elucidates a diverse pangenome and 15 lateral gene transfer events.</title>
        <authorList>
            <person name="Petersen C."/>
            <person name="Sorensen T."/>
            <person name="Nielsen M.R."/>
            <person name="Sondergaard T.E."/>
            <person name="Sorensen J.L."/>
            <person name="Fitzpatrick D.A."/>
            <person name="Frisvad J.C."/>
            <person name="Nielsen K.L."/>
        </authorList>
    </citation>
    <scope>NUCLEOTIDE SEQUENCE</scope>
    <source>
        <strain evidence="2">IBT 21917</strain>
    </source>
</reference>
<reference evidence="2" key="1">
    <citation type="submission" date="2022-11" db="EMBL/GenBank/DDBJ databases">
        <authorList>
            <person name="Petersen C."/>
        </authorList>
    </citation>
    <scope>NUCLEOTIDE SEQUENCE</scope>
    <source>
        <strain evidence="2">IBT 21917</strain>
    </source>
</reference>
<protein>
    <submittedName>
        <fullName evidence="2">Uncharacterized protein</fullName>
    </submittedName>
</protein>
<comment type="caution">
    <text evidence="2">The sequence shown here is derived from an EMBL/GenBank/DDBJ whole genome shotgun (WGS) entry which is preliminary data.</text>
</comment>
<dbReference type="EMBL" id="JAPQKO010000003">
    <property type="protein sequence ID" value="KAJ5171849.1"/>
    <property type="molecule type" value="Genomic_DNA"/>
</dbReference>
<organism evidence="2 3">
    <name type="scientific">Penicillium capsulatum</name>
    <dbReference type="NCBI Taxonomy" id="69766"/>
    <lineage>
        <taxon>Eukaryota</taxon>
        <taxon>Fungi</taxon>
        <taxon>Dikarya</taxon>
        <taxon>Ascomycota</taxon>
        <taxon>Pezizomycotina</taxon>
        <taxon>Eurotiomycetes</taxon>
        <taxon>Eurotiomycetidae</taxon>
        <taxon>Eurotiales</taxon>
        <taxon>Aspergillaceae</taxon>
        <taxon>Penicillium</taxon>
    </lineage>
</organism>
<evidence type="ECO:0000256" key="1">
    <source>
        <dbReference type="SAM" id="MobiDB-lite"/>
    </source>
</evidence>
<evidence type="ECO:0000313" key="2">
    <source>
        <dbReference type="EMBL" id="KAJ5171849.1"/>
    </source>
</evidence>
<accession>A0A9W9LQ20</accession>